<dbReference type="EMBL" id="JARBHB010000008">
    <property type="protein sequence ID" value="KAJ8876393.1"/>
    <property type="molecule type" value="Genomic_DNA"/>
</dbReference>
<organism evidence="1 2">
    <name type="scientific">Dryococelus australis</name>
    <dbReference type="NCBI Taxonomy" id="614101"/>
    <lineage>
        <taxon>Eukaryota</taxon>
        <taxon>Metazoa</taxon>
        <taxon>Ecdysozoa</taxon>
        <taxon>Arthropoda</taxon>
        <taxon>Hexapoda</taxon>
        <taxon>Insecta</taxon>
        <taxon>Pterygota</taxon>
        <taxon>Neoptera</taxon>
        <taxon>Polyneoptera</taxon>
        <taxon>Phasmatodea</taxon>
        <taxon>Verophasmatodea</taxon>
        <taxon>Anareolatae</taxon>
        <taxon>Phasmatidae</taxon>
        <taxon>Eurycanthinae</taxon>
        <taxon>Dryococelus</taxon>
    </lineage>
</organism>
<dbReference type="Proteomes" id="UP001159363">
    <property type="component" value="Chromosome 7"/>
</dbReference>
<gene>
    <name evidence="1" type="ORF">PR048_020838</name>
</gene>
<evidence type="ECO:0000313" key="2">
    <source>
        <dbReference type="Proteomes" id="UP001159363"/>
    </source>
</evidence>
<protein>
    <submittedName>
        <fullName evidence="1">Uncharacterized protein</fullName>
    </submittedName>
</protein>
<proteinExistence type="predicted"/>
<comment type="caution">
    <text evidence="1">The sequence shown here is derived from an EMBL/GenBank/DDBJ whole genome shotgun (WGS) entry which is preliminary data.</text>
</comment>
<keyword evidence="2" id="KW-1185">Reference proteome</keyword>
<reference evidence="1 2" key="1">
    <citation type="submission" date="2023-02" db="EMBL/GenBank/DDBJ databases">
        <title>LHISI_Scaffold_Assembly.</title>
        <authorList>
            <person name="Stuart O.P."/>
            <person name="Cleave R."/>
            <person name="Magrath M.J.L."/>
            <person name="Mikheyev A.S."/>
        </authorList>
    </citation>
    <scope>NUCLEOTIDE SEQUENCE [LARGE SCALE GENOMIC DNA]</scope>
    <source>
        <strain evidence="1">Daus_M_001</strain>
        <tissue evidence="1">Leg muscle</tissue>
    </source>
</reference>
<evidence type="ECO:0000313" key="1">
    <source>
        <dbReference type="EMBL" id="KAJ8876393.1"/>
    </source>
</evidence>
<sequence length="97" mass="11302">MMLGKVHHCPLVPHAKKIDNWKKAVNIFDHHSKTQYHLSCVHDADELLSRSAGQSIEFYNCMGTEMQEKFILTQRFPEKRAIFVRLFDTDLGDTNLK</sequence>
<accession>A0ABQ9GWI2</accession>
<name>A0ABQ9GWI2_9NEOP</name>